<reference evidence="6 7" key="1">
    <citation type="journal article" date="2011" name="Science">
        <title>The ecoresponsive genome of Daphnia pulex.</title>
        <authorList>
            <person name="Colbourne J.K."/>
            <person name="Pfrender M.E."/>
            <person name="Gilbert D."/>
            <person name="Thomas W.K."/>
            <person name="Tucker A."/>
            <person name="Oakley T.H."/>
            <person name="Tokishita S."/>
            <person name="Aerts A."/>
            <person name="Arnold G.J."/>
            <person name="Basu M.K."/>
            <person name="Bauer D.J."/>
            <person name="Caceres C.E."/>
            <person name="Carmel L."/>
            <person name="Casola C."/>
            <person name="Choi J.H."/>
            <person name="Detter J.C."/>
            <person name="Dong Q."/>
            <person name="Dusheyko S."/>
            <person name="Eads B.D."/>
            <person name="Frohlich T."/>
            <person name="Geiler-Samerotte K.A."/>
            <person name="Gerlach D."/>
            <person name="Hatcher P."/>
            <person name="Jogdeo S."/>
            <person name="Krijgsveld J."/>
            <person name="Kriventseva E.V."/>
            <person name="Kultz D."/>
            <person name="Laforsch C."/>
            <person name="Lindquist E."/>
            <person name="Lopez J."/>
            <person name="Manak J.R."/>
            <person name="Muller J."/>
            <person name="Pangilinan J."/>
            <person name="Patwardhan R.P."/>
            <person name="Pitluck S."/>
            <person name="Pritham E.J."/>
            <person name="Rechtsteiner A."/>
            <person name="Rho M."/>
            <person name="Rogozin I.B."/>
            <person name="Sakarya O."/>
            <person name="Salamov A."/>
            <person name="Schaack S."/>
            <person name="Shapiro H."/>
            <person name="Shiga Y."/>
            <person name="Skalitzky C."/>
            <person name="Smith Z."/>
            <person name="Souvorov A."/>
            <person name="Sung W."/>
            <person name="Tang Z."/>
            <person name="Tsuchiya D."/>
            <person name="Tu H."/>
            <person name="Vos H."/>
            <person name="Wang M."/>
            <person name="Wolf Y.I."/>
            <person name="Yamagata H."/>
            <person name="Yamada T."/>
            <person name="Ye Y."/>
            <person name="Shaw J.R."/>
            <person name="Andrews J."/>
            <person name="Crease T.J."/>
            <person name="Tang H."/>
            <person name="Lucas S.M."/>
            <person name="Robertson H.M."/>
            <person name="Bork P."/>
            <person name="Koonin E.V."/>
            <person name="Zdobnov E.M."/>
            <person name="Grigoriev I.V."/>
            <person name="Lynch M."/>
            <person name="Boore J.L."/>
        </authorList>
    </citation>
    <scope>NUCLEOTIDE SEQUENCE [LARGE SCALE GENOMIC DNA]</scope>
</reference>
<evidence type="ECO:0000259" key="5">
    <source>
        <dbReference type="PROSITE" id="PS50089"/>
    </source>
</evidence>
<keyword evidence="7" id="KW-1185">Reference proteome</keyword>
<sequence length="375" mass="42321">MCFCLPILDGIRTSVMASMLNEAVSDADEDLITCHVCLQEFSSLEKHKPKFLDCHNYFCVSCIQGFSNVYSVPCPTCRRLTNIEGRKIEELSTNNVVLRLVTIETNRARELAEREKKRKAEADIEAKQQLWCTDCSFLAYGGCIKDNHQIKNYKEYYQDRSSHLQSIIGDIQSSCKQALNDFKKIQEVHASILFKLNILYSEMYIRMASSKDTVAELESRLKSVNDIDISEEEEMFNLIKKINHLVVEFSGKLEETQSTKLEAGNLLRSYGNNLNEAIIMLLNDEKLGYSRRHTAVGLRCKDIDSPSCSGFSHVKETSGAPSNKKIRIIITNTRTDALPSQGPSIGRPSATNSAKTSRQPAQKPKKAVSSFQKLR</sequence>
<dbReference type="GO" id="GO:0034198">
    <property type="term" value="P:cellular response to amino acid starvation"/>
    <property type="evidence" value="ECO:0000318"/>
    <property type="project" value="GO_Central"/>
</dbReference>
<dbReference type="KEGG" id="dpx:DAPPUDRAFT_327055"/>
<evidence type="ECO:0000313" key="6">
    <source>
        <dbReference type="EMBL" id="EFX71433.1"/>
    </source>
</evidence>
<proteinExistence type="predicted"/>
<organism evidence="6 7">
    <name type="scientific">Daphnia pulex</name>
    <name type="common">Water flea</name>
    <dbReference type="NCBI Taxonomy" id="6669"/>
    <lineage>
        <taxon>Eukaryota</taxon>
        <taxon>Metazoa</taxon>
        <taxon>Ecdysozoa</taxon>
        <taxon>Arthropoda</taxon>
        <taxon>Crustacea</taxon>
        <taxon>Branchiopoda</taxon>
        <taxon>Diplostraca</taxon>
        <taxon>Cladocera</taxon>
        <taxon>Anomopoda</taxon>
        <taxon>Daphniidae</taxon>
        <taxon>Daphnia</taxon>
    </lineage>
</organism>
<dbReference type="PANTHER" id="PTHR25464:SF2">
    <property type="entry name" value="RING-TYPE DOMAIN-CONTAINING PROTEIN"/>
    <property type="match status" value="1"/>
</dbReference>
<keyword evidence="1 3" id="KW-0479">Metal-binding</keyword>
<dbReference type="OrthoDB" id="6359555at2759"/>
<keyword evidence="2" id="KW-0862">Zinc</keyword>
<feature type="region of interest" description="Disordered" evidence="4">
    <location>
        <begin position="333"/>
        <end position="375"/>
    </location>
</feature>
<keyword evidence="1 3" id="KW-0863">Zinc-finger</keyword>
<dbReference type="Proteomes" id="UP000000305">
    <property type="component" value="Unassembled WGS sequence"/>
</dbReference>
<dbReference type="SUPFAM" id="SSF57850">
    <property type="entry name" value="RING/U-box"/>
    <property type="match status" value="1"/>
</dbReference>
<dbReference type="InterPro" id="IPR013083">
    <property type="entry name" value="Znf_RING/FYVE/PHD"/>
</dbReference>
<dbReference type="PROSITE" id="PS50089">
    <property type="entry name" value="ZF_RING_2"/>
    <property type="match status" value="1"/>
</dbReference>
<evidence type="ECO:0000256" key="3">
    <source>
        <dbReference type="PROSITE-ProRule" id="PRU00175"/>
    </source>
</evidence>
<dbReference type="PhylomeDB" id="E9H9P3"/>
<feature type="domain" description="RING-type" evidence="5">
    <location>
        <begin position="34"/>
        <end position="78"/>
    </location>
</feature>
<dbReference type="EMBL" id="GL732609">
    <property type="protein sequence ID" value="EFX71433.1"/>
    <property type="molecule type" value="Genomic_DNA"/>
</dbReference>
<dbReference type="InterPro" id="IPR001841">
    <property type="entry name" value="Znf_RING"/>
</dbReference>
<evidence type="ECO:0000256" key="2">
    <source>
        <dbReference type="ARBA" id="ARBA00022833"/>
    </source>
</evidence>
<dbReference type="InParanoid" id="E9H9P3"/>
<dbReference type="AlphaFoldDB" id="E9H9P3"/>
<dbReference type="HOGENOM" id="CLU_738216_0_0_1"/>
<evidence type="ECO:0000313" key="7">
    <source>
        <dbReference type="Proteomes" id="UP000000305"/>
    </source>
</evidence>
<feature type="compositionally biased region" description="Polar residues" evidence="4">
    <location>
        <begin position="349"/>
        <end position="360"/>
    </location>
</feature>
<dbReference type="PANTHER" id="PTHR25464">
    <property type="entry name" value="TRIPARTITE MOTIF-CONTAINING PROTEIN 2-LIKE PROTEIN"/>
    <property type="match status" value="1"/>
</dbReference>
<name>E9H9P3_DAPPU</name>
<evidence type="ECO:0000256" key="4">
    <source>
        <dbReference type="SAM" id="MobiDB-lite"/>
    </source>
</evidence>
<accession>E9H9P3</accession>
<dbReference type="GO" id="GO:0010508">
    <property type="term" value="P:positive regulation of autophagy"/>
    <property type="evidence" value="ECO:0000318"/>
    <property type="project" value="GO_Central"/>
</dbReference>
<dbReference type="GO" id="GO:0008270">
    <property type="term" value="F:zinc ion binding"/>
    <property type="evidence" value="ECO:0007669"/>
    <property type="project" value="UniProtKB-KW"/>
</dbReference>
<protein>
    <recommendedName>
        <fullName evidence="5">RING-type domain-containing protein</fullName>
    </recommendedName>
</protein>
<gene>
    <name evidence="6" type="ORF">DAPPUDRAFT_327055</name>
</gene>
<evidence type="ECO:0000256" key="1">
    <source>
        <dbReference type="ARBA" id="ARBA00022771"/>
    </source>
</evidence>
<dbReference type="SMART" id="SM00184">
    <property type="entry name" value="RING"/>
    <property type="match status" value="1"/>
</dbReference>
<dbReference type="Gene3D" id="3.30.40.10">
    <property type="entry name" value="Zinc/RING finger domain, C3HC4 (zinc finger)"/>
    <property type="match status" value="1"/>
</dbReference>